<keyword evidence="3" id="KW-1185">Reference proteome</keyword>
<gene>
    <name evidence="2" type="ORF">HMPREF9420_0819</name>
</gene>
<proteinExistence type="predicted"/>
<sequence>MTMKLKQCLLLLVLMSAFSFVHAQNHPILGYYWLGMTEEEHYQQALKMKDATEVGKPDEVPGRYLLSIAGIDFDAETTSVNWAEPITLDDYLQYLKNPSPLFFTGRSYFYEGKLVSLTIYTPSPNELEGFLCYMPKTVLADDKEGENRTSYAVFNVERHNKLVDLTNQVVTYLNKRYGKPQKEYVIPLLSALKKGEDSKPLDSNWFRLCSGGAVLPRAEWQQGKMKIIVGISNFAKLFILFYDAEVVSPTGLSSLTKPETSVKATAEW</sequence>
<protein>
    <submittedName>
        <fullName evidence="2">Uncharacterized protein</fullName>
    </submittedName>
</protein>
<accession>E6MMV1</accession>
<evidence type="ECO:0000313" key="3">
    <source>
        <dbReference type="Proteomes" id="UP000003874"/>
    </source>
</evidence>
<evidence type="ECO:0000256" key="1">
    <source>
        <dbReference type="SAM" id="SignalP"/>
    </source>
</evidence>
<dbReference type="HOGENOM" id="CLU_1037698_0_0_10"/>
<name>E6MMV1_9BACT</name>
<organism evidence="2 3">
    <name type="scientific">Segatella salivae DSM 15606</name>
    <dbReference type="NCBI Taxonomy" id="888832"/>
    <lineage>
        <taxon>Bacteria</taxon>
        <taxon>Pseudomonadati</taxon>
        <taxon>Bacteroidota</taxon>
        <taxon>Bacteroidia</taxon>
        <taxon>Bacteroidales</taxon>
        <taxon>Prevotellaceae</taxon>
        <taxon>Segatella</taxon>
    </lineage>
</organism>
<feature type="chain" id="PRO_5003208543" evidence="1">
    <location>
        <begin position="24"/>
        <end position="268"/>
    </location>
</feature>
<reference evidence="2 3" key="1">
    <citation type="submission" date="2010-12" db="EMBL/GenBank/DDBJ databases">
        <authorList>
            <person name="Muzny D."/>
            <person name="Qin X."/>
            <person name="Deng J."/>
            <person name="Jiang H."/>
            <person name="Liu Y."/>
            <person name="Qu J."/>
            <person name="Song X.-Z."/>
            <person name="Zhang L."/>
            <person name="Thornton R."/>
            <person name="Coyle M."/>
            <person name="Francisco L."/>
            <person name="Jackson L."/>
            <person name="Javaid M."/>
            <person name="Korchina V."/>
            <person name="Kovar C."/>
            <person name="Mata R."/>
            <person name="Mathew T."/>
            <person name="Ngo R."/>
            <person name="Nguyen L."/>
            <person name="Nguyen N."/>
            <person name="Okwuonu G."/>
            <person name="Ongeri F."/>
            <person name="Pham C."/>
            <person name="Simmons D."/>
            <person name="Wilczek-Boney K."/>
            <person name="Hale W."/>
            <person name="Jakkamsetti A."/>
            <person name="Pham P."/>
            <person name="Ruth R."/>
            <person name="San Lucas F."/>
            <person name="Warren J."/>
            <person name="Zhang J."/>
            <person name="Zhao Z."/>
            <person name="Zhou C."/>
            <person name="Zhu D."/>
            <person name="Lee S."/>
            <person name="Bess C."/>
            <person name="Blankenburg K."/>
            <person name="Forbes L."/>
            <person name="Fu Q."/>
            <person name="Gubbala S."/>
            <person name="Hirani K."/>
            <person name="Jayaseelan J.C."/>
            <person name="Lara F."/>
            <person name="Munidasa M."/>
            <person name="Palculict T."/>
            <person name="Patil S."/>
            <person name="Pu L.-L."/>
            <person name="Saada N."/>
            <person name="Tang L."/>
            <person name="Weissenberger G."/>
            <person name="Zhu Y."/>
            <person name="Hemphill L."/>
            <person name="Shang Y."/>
            <person name="Youmans B."/>
            <person name="Ayvaz T."/>
            <person name="Ross M."/>
            <person name="Santibanez J."/>
            <person name="Aqrawi P."/>
            <person name="Gross S."/>
            <person name="Joshi V."/>
            <person name="Fowler G."/>
            <person name="Nazareth L."/>
            <person name="Reid J."/>
            <person name="Worley K."/>
            <person name="Petrosino J."/>
            <person name="Highlander S."/>
            <person name="Gibbs R."/>
        </authorList>
    </citation>
    <scope>NUCLEOTIDE SEQUENCE [LARGE SCALE GENOMIC DNA]</scope>
    <source>
        <strain evidence="2 3">DSM 15606</strain>
    </source>
</reference>
<evidence type="ECO:0000313" key="2">
    <source>
        <dbReference type="EMBL" id="EFV05055.1"/>
    </source>
</evidence>
<comment type="caution">
    <text evidence="2">The sequence shown here is derived from an EMBL/GenBank/DDBJ whole genome shotgun (WGS) entry which is preliminary data.</text>
</comment>
<feature type="signal peptide" evidence="1">
    <location>
        <begin position="1"/>
        <end position="23"/>
    </location>
</feature>
<dbReference type="EMBL" id="AEQO01000086">
    <property type="protein sequence ID" value="EFV05055.1"/>
    <property type="molecule type" value="Genomic_DNA"/>
</dbReference>
<dbReference type="Proteomes" id="UP000003874">
    <property type="component" value="Unassembled WGS sequence"/>
</dbReference>
<keyword evidence="1" id="KW-0732">Signal</keyword>
<dbReference type="AlphaFoldDB" id="E6MMV1"/>
<dbReference type="STRING" id="888832.HMPREF9420_0819"/>
<dbReference type="RefSeq" id="WP_007134095.1">
    <property type="nucleotide sequence ID" value="NZ_GL629647.1"/>
</dbReference>